<dbReference type="InterPro" id="IPR036888">
    <property type="entry name" value="DNA_integrity_DisA_N_sf"/>
</dbReference>
<dbReference type="InterPro" id="IPR034701">
    <property type="entry name" value="CdaA"/>
</dbReference>
<reference evidence="12 13" key="1">
    <citation type="submission" date="2016-10" db="EMBL/GenBank/DDBJ databases">
        <title>Genome sequence of a sulfur-reducing bacterium Desulfurobacterium indicum K6013.</title>
        <authorList>
            <person name="Cao J."/>
            <person name="Shao Z."/>
            <person name="Alain K."/>
            <person name="Jebbar M."/>
        </authorList>
    </citation>
    <scope>NUCLEOTIDE SEQUENCE [LARGE SCALE GENOMIC DNA]</scope>
    <source>
        <strain evidence="12 13">K6013</strain>
    </source>
</reference>
<dbReference type="GO" id="GO:0004016">
    <property type="term" value="F:adenylate cyclase activity"/>
    <property type="evidence" value="ECO:0007669"/>
    <property type="project" value="UniProtKB-UniRule"/>
</dbReference>
<dbReference type="AlphaFoldDB" id="A0A1R1MNY4"/>
<dbReference type="EMBL" id="MOEN01000001">
    <property type="protein sequence ID" value="OMH41404.1"/>
    <property type="molecule type" value="Genomic_DNA"/>
</dbReference>
<evidence type="ECO:0000256" key="3">
    <source>
        <dbReference type="ARBA" id="ARBA00022679"/>
    </source>
</evidence>
<keyword evidence="4 10" id="KW-0812">Transmembrane</keyword>
<gene>
    <name evidence="10" type="primary">dacA</name>
    <name evidence="12" type="ORF">BLW93_00540</name>
</gene>
<keyword evidence="8 10" id="KW-1133">Transmembrane helix</keyword>
<keyword evidence="6 10" id="KW-0547">Nucleotide-binding</keyword>
<feature type="transmembrane region" description="Helical" evidence="10">
    <location>
        <begin position="13"/>
        <end position="31"/>
    </location>
</feature>
<dbReference type="OrthoDB" id="9807385at2"/>
<comment type="function">
    <text evidence="10">Catalyzes the condensation of 2 ATP molecules into cyclic di-AMP (c-di-AMP), a second messenger used to regulate differing processes in different bacteria.</text>
</comment>
<dbReference type="GO" id="GO:0106408">
    <property type="term" value="F:diadenylate cyclase activity"/>
    <property type="evidence" value="ECO:0007669"/>
    <property type="project" value="UniProtKB-EC"/>
</dbReference>
<feature type="transmembrane region" description="Helical" evidence="10">
    <location>
        <begin position="61"/>
        <end position="79"/>
    </location>
</feature>
<evidence type="ECO:0000256" key="9">
    <source>
        <dbReference type="ARBA" id="ARBA00023136"/>
    </source>
</evidence>
<dbReference type="PANTHER" id="PTHR34185">
    <property type="entry name" value="DIADENYLATE CYCLASE"/>
    <property type="match status" value="1"/>
</dbReference>
<feature type="transmembrane region" description="Helical" evidence="10">
    <location>
        <begin position="38"/>
        <end position="55"/>
    </location>
</feature>
<evidence type="ECO:0000256" key="4">
    <source>
        <dbReference type="ARBA" id="ARBA00022692"/>
    </source>
</evidence>
<dbReference type="FunFam" id="3.40.1700.10:FF:000002">
    <property type="entry name" value="Diadenylate cyclase"/>
    <property type="match status" value="1"/>
</dbReference>
<protein>
    <recommendedName>
        <fullName evidence="10">Diadenylate cyclase</fullName>
        <shortName evidence="10">DAC</shortName>
        <ecNumber evidence="10">2.7.7.85</ecNumber>
    </recommendedName>
    <alternativeName>
        <fullName evidence="10">Cyclic-di-AMP synthase</fullName>
        <shortName evidence="10">c-di-AMP synthase</shortName>
    </alternativeName>
</protein>
<dbReference type="EC" id="2.7.7.85" evidence="10"/>
<comment type="caution">
    <text evidence="12">The sequence shown here is derived from an EMBL/GenBank/DDBJ whole genome shotgun (WGS) entry which is preliminary data.</text>
</comment>
<keyword evidence="2 10" id="KW-1003">Cell membrane</keyword>
<dbReference type="InterPro" id="IPR014046">
    <property type="entry name" value="C-di-AMP_synthase"/>
</dbReference>
<comment type="catalytic activity">
    <reaction evidence="1 10">
        <text>2 ATP = 3',3'-c-di-AMP + 2 diphosphate</text>
        <dbReference type="Rhea" id="RHEA:35655"/>
        <dbReference type="ChEBI" id="CHEBI:30616"/>
        <dbReference type="ChEBI" id="CHEBI:33019"/>
        <dbReference type="ChEBI" id="CHEBI:71500"/>
        <dbReference type="EC" id="2.7.7.85"/>
    </reaction>
</comment>
<evidence type="ECO:0000259" key="11">
    <source>
        <dbReference type="PROSITE" id="PS51794"/>
    </source>
</evidence>
<dbReference type="InterPro" id="IPR003390">
    <property type="entry name" value="DNA_integrity_scan_DisA_N"/>
</dbReference>
<proteinExistence type="inferred from homology"/>
<evidence type="ECO:0000256" key="10">
    <source>
        <dbReference type="HAMAP-Rule" id="MF_01499"/>
    </source>
</evidence>
<dbReference type="PIRSF" id="PIRSF004793">
    <property type="entry name" value="UCP004793"/>
    <property type="match status" value="1"/>
</dbReference>
<dbReference type="NCBIfam" id="TIGR00159">
    <property type="entry name" value="diadenylate cyclase CdaA"/>
    <property type="match status" value="1"/>
</dbReference>
<comment type="caution">
    <text evidence="10">Lacks conserved residue(s) required for the propagation of feature annotation.</text>
</comment>
<evidence type="ECO:0000256" key="7">
    <source>
        <dbReference type="ARBA" id="ARBA00022840"/>
    </source>
</evidence>
<accession>A0A1R1MNY4</accession>
<evidence type="ECO:0000256" key="8">
    <source>
        <dbReference type="ARBA" id="ARBA00022989"/>
    </source>
</evidence>
<feature type="domain" description="DAC" evidence="11">
    <location>
        <begin position="80"/>
        <end position="237"/>
    </location>
</feature>
<comment type="similarity">
    <text evidence="10">Belongs to the adenylate cyclase family. DacA/CdaA subfamily.</text>
</comment>
<keyword evidence="3 10" id="KW-0808">Transferase</keyword>
<dbReference type="InterPro" id="IPR045585">
    <property type="entry name" value="CdaA_N"/>
</dbReference>
<dbReference type="PROSITE" id="PS51794">
    <property type="entry name" value="DAC"/>
    <property type="match status" value="1"/>
</dbReference>
<keyword evidence="5 10" id="KW-0548">Nucleotidyltransferase</keyword>
<dbReference type="STRING" id="1914305.BLW93_00540"/>
<dbReference type="HAMAP" id="MF_01499">
    <property type="entry name" value="DacA"/>
    <property type="match status" value="1"/>
</dbReference>
<organism evidence="12 13">
    <name type="scientific">Desulfurobacterium indicum</name>
    <dbReference type="NCBI Taxonomy" id="1914305"/>
    <lineage>
        <taxon>Bacteria</taxon>
        <taxon>Pseudomonadati</taxon>
        <taxon>Aquificota</taxon>
        <taxon>Aquificia</taxon>
        <taxon>Desulfurobacteriales</taxon>
        <taxon>Desulfurobacteriaceae</taxon>
        <taxon>Desulfurobacterium</taxon>
    </lineage>
</organism>
<evidence type="ECO:0000256" key="1">
    <source>
        <dbReference type="ARBA" id="ARBA00000877"/>
    </source>
</evidence>
<evidence type="ECO:0000313" key="13">
    <source>
        <dbReference type="Proteomes" id="UP000187408"/>
    </source>
</evidence>
<name>A0A1R1MNY4_9BACT</name>
<dbReference type="PANTHER" id="PTHR34185:SF1">
    <property type="entry name" value="DIADENYLATE CYCLASE"/>
    <property type="match status" value="1"/>
</dbReference>
<dbReference type="InterPro" id="IPR050338">
    <property type="entry name" value="DisA"/>
</dbReference>
<comment type="subunit">
    <text evidence="10">Probably a homodimer.</text>
</comment>
<keyword evidence="7 10" id="KW-0067">ATP-binding</keyword>
<evidence type="ECO:0000256" key="6">
    <source>
        <dbReference type="ARBA" id="ARBA00022741"/>
    </source>
</evidence>
<dbReference type="Pfam" id="PF02457">
    <property type="entry name" value="DAC"/>
    <property type="match status" value="1"/>
</dbReference>
<sequence length="276" mass="30805">MLNVLPQITIRDLIDIGIVSFLIYRVLIYLSKTRAIQILFGIMTIVMLSVLAKLLDLYTLSFLLNNVLTIGIFAIIVIFQPEIRKLLARLGEGQMGLFAQRYEAEKVIDEIVRASATMSQDKIGALIVIERDVKTDSYAEAGTEIDGEVSKELLITIFWPGTPLHDGAVIVREDRIKKAGVFLPLTLNTKLPQVVGTRHRAAIGITEETDAIAVIVSEETGNISIAYHGKLIKNLEPQRLKRILKSLLVKEIETKNAIKELITTFLKGENVEKDSR</sequence>
<dbReference type="Gene3D" id="3.40.1700.10">
    <property type="entry name" value="DNA integrity scanning protein, DisA, N-terminal domain"/>
    <property type="match status" value="1"/>
</dbReference>
<keyword evidence="13" id="KW-1185">Reference proteome</keyword>
<dbReference type="GO" id="GO:0006171">
    <property type="term" value="P:cAMP biosynthetic process"/>
    <property type="evidence" value="ECO:0007669"/>
    <property type="project" value="InterPro"/>
</dbReference>
<dbReference type="GO" id="GO:0005524">
    <property type="term" value="F:ATP binding"/>
    <property type="evidence" value="ECO:0007669"/>
    <property type="project" value="UniProtKB-UniRule"/>
</dbReference>
<dbReference type="Proteomes" id="UP000187408">
    <property type="component" value="Unassembled WGS sequence"/>
</dbReference>
<dbReference type="RefSeq" id="WP_076712155.1">
    <property type="nucleotide sequence ID" value="NZ_MOEN01000001.1"/>
</dbReference>
<dbReference type="Pfam" id="PF19293">
    <property type="entry name" value="CdaA_N"/>
    <property type="match status" value="1"/>
</dbReference>
<evidence type="ECO:0000313" key="12">
    <source>
        <dbReference type="EMBL" id="OMH41404.1"/>
    </source>
</evidence>
<dbReference type="SUPFAM" id="SSF143597">
    <property type="entry name" value="YojJ-like"/>
    <property type="match status" value="1"/>
</dbReference>
<keyword evidence="9 10" id="KW-0472">Membrane</keyword>
<evidence type="ECO:0000256" key="2">
    <source>
        <dbReference type="ARBA" id="ARBA00022475"/>
    </source>
</evidence>
<evidence type="ECO:0000256" key="5">
    <source>
        <dbReference type="ARBA" id="ARBA00022695"/>
    </source>
</evidence>